<evidence type="ECO:0000313" key="3">
    <source>
        <dbReference type="Proteomes" id="UP000199682"/>
    </source>
</evidence>
<reference evidence="3" key="1">
    <citation type="submission" date="2016-10" db="EMBL/GenBank/DDBJ databases">
        <authorList>
            <person name="Varghese N."/>
            <person name="Submissions S."/>
        </authorList>
    </citation>
    <scope>NUCLEOTIDE SEQUENCE [LARGE SCALE GENOMIC DNA]</scope>
    <source>
        <strain evidence="3">DSM 44796</strain>
    </source>
</reference>
<dbReference type="EMBL" id="FNET01000002">
    <property type="protein sequence ID" value="SDJ58602.1"/>
    <property type="molecule type" value="Genomic_DNA"/>
</dbReference>
<organism evidence="2 3">
    <name type="scientific">Lentzea albidocapillata subsp. violacea</name>
    <dbReference type="NCBI Taxonomy" id="128104"/>
    <lineage>
        <taxon>Bacteria</taxon>
        <taxon>Bacillati</taxon>
        <taxon>Actinomycetota</taxon>
        <taxon>Actinomycetes</taxon>
        <taxon>Pseudonocardiales</taxon>
        <taxon>Pseudonocardiaceae</taxon>
        <taxon>Lentzea</taxon>
    </lineage>
</organism>
<name>A0A1G8UXK8_9PSEU</name>
<feature type="region of interest" description="Disordered" evidence="1">
    <location>
        <begin position="147"/>
        <end position="170"/>
    </location>
</feature>
<dbReference type="AlphaFoldDB" id="A0A1G8UXK8"/>
<accession>A0A1G8UXK8</accession>
<evidence type="ECO:0000256" key="1">
    <source>
        <dbReference type="SAM" id="MobiDB-lite"/>
    </source>
</evidence>
<dbReference type="RefSeq" id="WP_090004891.1">
    <property type="nucleotide sequence ID" value="NZ_FNET01000002.1"/>
</dbReference>
<dbReference type="Proteomes" id="UP000199682">
    <property type="component" value="Unassembled WGS sequence"/>
</dbReference>
<proteinExistence type="predicted"/>
<gene>
    <name evidence="2" type="ORF">SAMN04488074_102444</name>
</gene>
<protein>
    <submittedName>
        <fullName evidence="2">Uncharacterized protein</fullName>
    </submittedName>
</protein>
<sequence length="170" mass="18954">MFPRTAQQQWWFEEPASKNRSQATGLRLAIAYLRRDAEAVERLLPADEGEIWLVMGALENGLLGLNQLYPPGPPDEVWERVTPIIDASAPKGVAPRARALLAAMTDAMYNATLGEVSERKERDPYVGAHLYAAITAMRSMEHEGSIQRMQAKADELDPPLDGVQELWRQG</sequence>
<evidence type="ECO:0000313" key="2">
    <source>
        <dbReference type="EMBL" id="SDJ58602.1"/>
    </source>
</evidence>